<dbReference type="AlphaFoldDB" id="G8B1U1"/>
<dbReference type="GeneID" id="107981402"/>
<organism evidence="2">
    <name type="scientific">Nasonia vitripennis</name>
    <name type="common">Parasitic wasp</name>
    <dbReference type="NCBI Taxonomy" id="7425"/>
    <lineage>
        <taxon>Eukaryota</taxon>
        <taxon>Metazoa</taxon>
        <taxon>Ecdysozoa</taxon>
        <taxon>Arthropoda</taxon>
        <taxon>Hexapoda</taxon>
        <taxon>Insecta</taxon>
        <taxon>Pterygota</taxon>
        <taxon>Neoptera</taxon>
        <taxon>Endopterygota</taxon>
        <taxon>Hymenoptera</taxon>
        <taxon>Apocrita</taxon>
        <taxon>Proctotrupomorpha</taxon>
        <taxon>Chalcidoidea</taxon>
        <taxon>Pteromalidae</taxon>
        <taxon>Pteromalinae</taxon>
        <taxon>Nasonia</taxon>
    </lineage>
</organism>
<dbReference type="RefSeq" id="XP_016842760.2">
    <property type="nucleotide sequence ID" value="XM_016987271.3"/>
</dbReference>
<accession>G8B1U1</accession>
<reference evidence="2" key="2">
    <citation type="submission" date="2011-11" db="EMBL/GenBank/DDBJ databases">
        <title>Unique features of odorant binding proteins revealed by genome annotation and comparative analyses of the parasitoid wasp Nasonia vitripennis.</title>
        <authorList>
            <person name="Zhou J.J."/>
            <person name="Vieira F.G."/>
            <person name="Foret S."/>
            <person name="He X.L."/>
            <person name="Rozas J."/>
            <person name="Field L.M."/>
        </authorList>
    </citation>
    <scope>NUCLEOTIDE SEQUENCE</scope>
    <source>
        <strain evidence="2">AsmCX</strain>
    </source>
</reference>
<dbReference type="EMBL" id="HE578271">
    <property type="protein sequence ID" value="CCD17855.1"/>
    <property type="molecule type" value="Genomic_DNA"/>
</dbReference>
<reference evidence="2" key="1">
    <citation type="submission" date="2011-08" db="EMBL/GenBank/DDBJ databases">
        <authorList>
            <person name="Zhou J."/>
        </authorList>
    </citation>
    <scope>NUCLEOTIDE SEQUENCE</scope>
    <source>
        <strain evidence="2">AsmCX</strain>
    </source>
</reference>
<dbReference type="KEGG" id="nvi:107981402"/>
<name>G8B1U1_NASVI</name>
<proteinExistence type="predicted"/>
<sequence>MKSYSVILLAICFAAIYSSSALISIEDKAACLKKNGLNNTEKWDLTAQFDYRLEKPFTCYVACVINAIKKPEETVYGKLSEVIERGHVIPASLKKDMENRLDSCYRYNGEGDDCKLLYCVKILQSPLIKLSIYSLEDIELIQLSKYLQFIGYHNINA</sequence>
<gene>
    <name evidence="2" type="primary">OBP86</name>
</gene>
<keyword evidence="1" id="KW-0732">Signal</keyword>
<feature type="chain" id="PRO_5003507982" evidence="1">
    <location>
        <begin position="22"/>
        <end position="157"/>
    </location>
</feature>
<feature type="signal peptide" evidence="1">
    <location>
        <begin position="1"/>
        <end position="21"/>
    </location>
</feature>
<evidence type="ECO:0000256" key="1">
    <source>
        <dbReference type="SAM" id="SignalP"/>
    </source>
</evidence>
<protein>
    <submittedName>
        <fullName evidence="2">Putative odorant binding protein 86</fullName>
    </submittedName>
</protein>
<evidence type="ECO:0000313" key="2">
    <source>
        <dbReference type="EMBL" id="CCD17855.1"/>
    </source>
</evidence>